<keyword evidence="3" id="KW-1185">Reference proteome</keyword>
<sequence>MIATEICGLVDCLLRLRVDTGDPAPHDRITSAKLRKDPEDYSFDVNFFKETWVRIEEFLAERLGSGSIKSVKTISKDEDLTLSEGARQILRSIEVDVKNVLHESTSDEFQCPYCNMTLGLSNSDQEKWMLQRDLLKYDRVSCPHNSTTSRHDPPESALYPNQPKF</sequence>
<dbReference type="EMBL" id="JAHMHQ010000018">
    <property type="protein sequence ID" value="KAK1633454.1"/>
    <property type="molecule type" value="Genomic_DNA"/>
</dbReference>
<dbReference type="GeneID" id="85477620"/>
<dbReference type="AlphaFoldDB" id="A0AAI9ZK89"/>
<comment type="caution">
    <text evidence="2">The sequence shown here is derived from an EMBL/GenBank/DDBJ whole genome shotgun (WGS) entry which is preliminary data.</text>
</comment>
<organism evidence="2 3">
    <name type="scientific">Colletotrichum phormii</name>
    <dbReference type="NCBI Taxonomy" id="359342"/>
    <lineage>
        <taxon>Eukaryota</taxon>
        <taxon>Fungi</taxon>
        <taxon>Dikarya</taxon>
        <taxon>Ascomycota</taxon>
        <taxon>Pezizomycotina</taxon>
        <taxon>Sordariomycetes</taxon>
        <taxon>Hypocreomycetidae</taxon>
        <taxon>Glomerellales</taxon>
        <taxon>Glomerellaceae</taxon>
        <taxon>Colletotrichum</taxon>
        <taxon>Colletotrichum acutatum species complex</taxon>
    </lineage>
</organism>
<dbReference type="Proteomes" id="UP001243989">
    <property type="component" value="Unassembled WGS sequence"/>
</dbReference>
<accession>A0AAI9ZK89</accession>
<proteinExistence type="predicted"/>
<feature type="region of interest" description="Disordered" evidence="1">
    <location>
        <begin position="143"/>
        <end position="165"/>
    </location>
</feature>
<gene>
    <name evidence="2" type="ORF">BDP81DRAFT_452527</name>
</gene>
<protein>
    <submittedName>
        <fullName evidence="2">Uncharacterized protein</fullName>
    </submittedName>
</protein>
<name>A0AAI9ZK89_9PEZI</name>
<evidence type="ECO:0000313" key="2">
    <source>
        <dbReference type="EMBL" id="KAK1633454.1"/>
    </source>
</evidence>
<dbReference type="RefSeq" id="XP_060442061.1">
    <property type="nucleotide sequence ID" value="XM_060592758.1"/>
</dbReference>
<reference evidence="2" key="1">
    <citation type="submission" date="2021-06" db="EMBL/GenBank/DDBJ databases">
        <title>Comparative genomics, transcriptomics and evolutionary studies reveal genomic signatures of adaptation to plant cell wall in hemibiotrophic fungi.</title>
        <authorList>
            <consortium name="DOE Joint Genome Institute"/>
            <person name="Baroncelli R."/>
            <person name="Diaz J.F."/>
            <person name="Benocci T."/>
            <person name="Peng M."/>
            <person name="Battaglia E."/>
            <person name="Haridas S."/>
            <person name="Andreopoulos W."/>
            <person name="Labutti K."/>
            <person name="Pangilinan J."/>
            <person name="Floch G.L."/>
            <person name="Makela M.R."/>
            <person name="Henrissat B."/>
            <person name="Grigoriev I.V."/>
            <person name="Crouch J.A."/>
            <person name="De Vries R.P."/>
            <person name="Sukno S.A."/>
            <person name="Thon M.R."/>
        </authorList>
    </citation>
    <scope>NUCLEOTIDE SEQUENCE</scope>
    <source>
        <strain evidence="2">CBS 102054</strain>
    </source>
</reference>
<evidence type="ECO:0000313" key="3">
    <source>
        <dbReference type="Proteomes" id="UP001243989"/>
    </source>
</evidence>
<evidence type="ECO:0000256" key="1">
    <source>
        <dbReference type="SAM" id="MobiDB-lite"/>
    </source>
</evidence>